<comment type="caution">
    <text evidence="1">The sequence shown here is derived from an EMBL/GenBank/DDBJ whole genome shotgun (WGS) entry which is preliminary data.</text>
</comment>
<organism evidence="1 2">
    <name type="scientific">Streptomyces hebeiensis</name>
    <dbReference type="NCBI Taxonomy" id="229486"/>
    <lineage>
        <taxon>Bacteria</taxon>
        <taxon>Bacillati</taxon>
        <taxon>Actinomycetota</taxon>
        <taxon>Actinomycetes</taxon>
        <taxon>Kitasatosporales</taxon>
        <taxon>Streptomycetaceae</taxon>
        <taxon>Streptomyces</taxon>
    </lineage>
</organism>
<keyword evidence="2" id="KW-1185">Reference proteome</keyword>
<name>A0ABN1UXI5_9ACTN</name>
<accession>A0ABN1UXI5</accession>
<proteinExistence type="predicted"/>
<evidence type="ECO:0000313" key="2">
    <source>
        <dbReference type="Proteomes" id="UP001501371"/>
    </source>
</evidence>
<dbReference type="RefSeq" id="WP_344278430.1">
    <property type="nucleotide sequence ID" value="NZ_BAAAKV010000036.1"/>
</dbReference>
<gene>
    <name evidence="1" type="ORF">GCM10009654_40310</name>
</gene>
<protein>
    <submittedName>
        <fullName evidence="1">Uncharacterized protein</fullName>
    </submittedName>
</protein>
<reference evidence="1 2" key="1">
    <citation type="journal article" date="2019" name="Int. J. Syst. Evol. Microbiol.">
        <title>The Global Catalogue of Microorganisms (GCM) 10K type strain sequencing project: providing services to taxonomists for standard genome sequencing and annotation.</title>
        <authorList>
            <consortium name="The Broad Institute Genomics Platform"/>
            <consortium name="The Broad Institute Genome Sequencing Center for Infectious Disease"/>
            <person name="Wu L."/>
            <person name="Ma J."/>
        </authorList>
    </citation>
    <scope>NUCLEOTIDE SEQUENCE [LARGE SCALE GENOMIC DNA]</scope>
    <source>
        <strain evidence="1 2">JCM 12696</strain>
    </source>
</reference>
<dbReference type="Proteomes" id="UP001501371">
    <property type="component" value="Unassembled WGS sequence"/>
</dbReference>
<evidence type="ECO:0000313" key="1">
    <source>
        <dbReference type="EMBL" id="GAA1179011.1"/>
    </source>
</evidence>
<dbReference type="EMBL" id="BAAAKV010000036">
    <property type="protein sequence ID" value="GAA1179011.1"/>
    <property type="molecule type" value="Genomic_DNA"/>
</dbReference>
<sequence>MTDVQYLTNWFTPKISDHDAVYSTSSISDRRLRVIRRDGVQLSIAPIRTETLTPPLVEAILREDEATIICLVPKTAHYLWSARERANELGSDVQTMSEVFWSMAEDDPQGFLSKDVDSTRRILGQHSRVQQVQMVCESSMTLIRKGGMASVTVSVEYGYEFGEESLVKALGRHPGVDVVLNSNPSGRATSAALEHAEHAGVRLLSLAELMGVINNP</sequence>